<dbReference type="Pfam" id="PF14648">
    <property type="entry name" value="FAM91_C"/>
    <property type="match status" value="1"/>
</dbReference>
<evidence type="ECO:0000313" key="4">
    <source>
        <dbReference type="EMBL" id="KHJ79344.1"/>
    </source>
</evidence>
<sequence>MAVEPWWIVCPGSILEADAKIASKVLTEDERRIVDTLLDEGPQAAGFLPIPVVHSLLDRGLIYLDVPVVESDYVYVAPLDGFVMNRVLGDYFETLLYKIFVAIDDQTTVKEMAEMLHIDFYLVANAISVFCRLGFAKKRVTGMETARLHYSWAQVISVPNSPTQEDLVTSVSGDLGELSASLASPGGDDDDEEQAAQVNNYSAKETTPQPSSEAPSSASRTAFLFDSSLAAFLMMGNLSSSLKGHAVTLFEVGKLADEQMRDFLEQLECVNHFAEGEAQRYSEHAIALLDILRSLRKGREVDMLRGESLLSLDKQSRVRVLAKSYGIVVSMAPLSFDACTVPPSSLPFIGPPIPEACSPWMRLAIYLAAGSGPASVYLPRGTRLSKLPASVALSP</sequence>
<keyword evidence="5" id="KW-1185">Reference proteome</keyword>
<dbReference type="InterPro" id="IPR028097">
    <property type="entry name" value="FAM91_C_dom"/>
</dbReference>
<evidence type="ECO:0008006" key="6">
    <source>
        <dbReference type="Google" id="ProtNLM"/>
    </source>
</evidence>
<name>A0A0B1S324_OESDE</name>
<dbReference type="OrthoDB" id="275996at2759"/>
<dbReference type="InterPro" id="IPR039199">
    <property type="entry name" value="FAM91"/>
</dbReference>
<organism evidence="4 5">
    <name type="scientific">Oesophagostomum dentatum</name>
    <name type="common">Nodular worm</name>
    <dbReference type="NCBI Taxonomy" id="61180"/>
    <lineage>
        <taxon>Eukaryota</taxon>
        <taxon>Metazoa</taxon>
        <taxon>Ecdysozoa</taxon>
        <taxon>Nematoda</taxon>
        <taxon>Chromadorea</taxon>
        <taxon>Rhabditida</taxon>
        <taxon>Rhabditina</taxon>
        <taxon>Rhabditomorpha</taxon>
        <taxon>Strongyloidea</taxon>
        <taxon>Strongylidae</taxon>
        <taxon>Oesophagostomum</taxon>
    </lineage>
</organism>
<feature type="non-terminal residue" evidence="4">
    <location>
        <position position="395"/>
    </location>
</feature>
<proteinExistence type="inferred from homology"/>
<dbReference type="PANTHER" id="PTHR28441:SF2">
    <property type="entry name" value="PROTEIN FAM91A1"/>
    <property type="match status" value="1"/>
</dbReference>
<comment type="similarity">
    <text evidence="1">Belongs to the FAM91 family.</text>
</comment>
<dbReference type="AlphaFoldDB" id="A0A0B1S324"/>
<evidence type="ECO:0000256" key="1">
    <source>
        <dbReference type="ARBA" id="ARBA00010319"/>
    </source>
</evidence>
<feature type="domain" description="FAM91 C-terminal" evidence="3">
    <location>
        <begin position="219"/>
        <end position="389"/>
    </location>
</feature>
<feature type="domain" description="FAM91 N-terminal" evidence="2">
    <location>
        <begin position="2"/>
        <end position="152"/>
    </location>
</feature>
<dbReference type="EMBL" id="KN605487">
    <property type="protein sequence ID" value="KHJ79344.1"/>
    <property type="molecule type" value="Genomic_DNA"/>
</dbReference>
<reference evidence="4 5" key="1">
    <citation type="submission" date="2014-03" db="EMBL/GenBank/DDBJ databases">
        <title>Draft genome of the hookworm Oesophagostomum dentatum.</title>
        <authorList>
            <person name="Mitreva M."/>
        </authorList>
    </citation>
    <scope>NUCLEOTIDE SEQUENCE [LARGE SCALE GENOMIC DNA]</scope>
    <source>
        <strain evidence="4 5">OD-Hann</strain>
    </source>
</reference>
<dbReference type="Proteomes" id="UP000053660">
    <property type="component" value="Unassembled WGS sequence"/>
</dbReference>
<evidence type="ECO:0000259" key="3">
    <source>
        <dbReference type="Pfam" id="PF14648"/>
    </source>
</evidence>
<protein>
    <recommendedName>
        <fullName evidence="6">FAM91 N-terminal domain-containing protein</fullName>
    </recommendedName>
</protein>
<evidence type="ECO:0000313" key="5">
    <source>
        <dbReference type="Proteomes" id="UP000053660"/>
    </source>
</evidence>
<dbReference type="InterPro" id="IPR028091">
    <property type="entry name" value="FAM91_N_dom"/>
</dbReference>
<dbReference type="Pfam" id="PF14647">
    <property type="entry name" value="FAM91_N"/>
    <property type="match status" value="1"/>
</dbReference>
<dbReference type="PANTHER" id="PTHR28441">
    <property type="entry name" value="PROTEIN FAM91A1"/>
    <property type="match status" value="1"/>
</dbReference>
<accession>A0A0B1S324</accession>
<evidence type="ECO:0000259" key="2">
    <source>
        <dbReference type="Pfam" id="PF14647"/>
    </source>
</evidence>
<gene>
    <name evidence="4" type="ORF">OESDEN_21011</name>
</gene>